<dbReference type="InterPro" id="IPR052559">
    <property type="entry name" value="V-haloperoxidase"/>
</dbReference>
<reference evidence="4 5" key="1">
    <citation type="submission" date="2017-08" db="EMBL/GenBank/DDBJ databases">
        <authorList>
            <person name="de Groot N.N."/>
        </authorList>
    </citation>
    <scope>NUCLEOTIDE SEQUENCE [LARGE SCALE GENOMIC DNA]</scope>
    <source>
        <strain evidence="4 5">JA575</strain>
    </source>
</reference>
<dbReference type="InterPro" id="IPR036938">
    <property type="entry name" value="PAP2/HPO_sf"/>
</dbReference>
<feature type="chain" id="PRO_5016400853" evidence="2">
    <location>
        <begin position="23"/>
        <end position="685"/>
    </location>
</feature>
<dbReference type="Proteomes" id="UP000256343">
    <property type="component" value="Unassembled WGS sequence"/>
</dbReference>
<accession>A0A336JS83</accession>
<keyword evidence="2" id="KW-0732">Signal</keyword>
<name>A0A336JS83_9BRAD</name>
<dbReference type="CDD" id="cd03398">
    <property type="entry name" value="PAP2_haloperoxidase"/>
    <property type="match status" value="1"/>
</dbReference>
<protein>
    <submittedName>
        <fullName evidence="4">PAP2 superfamily protein</fullName>
    </submittedName>
</protein>
<dbReference type="Gene3D" id="1.20.144.10">
    <property type="entry name" value="Phosphatidic acid phosphatase type 2/haloperoxidase"/>
    <property type="match status" value="1"/>
</dbReference>
<dbReference type="InterPro" id="IPR016119">
    <property type="entry name" value="Br/Cl_peroxidase_C"/>
</dbReference>
<evidence type="ECO:0000313" key="5">
    <source>
        <dbReference type="Proteomes" id="UP000252631"/>
    </source>
</evidence>
<feature type="compositionally biased region" description="Basic and acidic residues" evidence="1">
    <location>
        <begin position="642"/>
        <end position="652"/>
    </location>
</feature>
<evidence type="ECO:0000313" key="4">
    <source>
        <dbReference type="EMBL" id="SSW92408.1"/>
    </source>
</evidence>
<evidence type="ECO:0000313" key="6">
    <source>
        <dbReference type="Proteomes" id="UP000256343"/>
    </source>
</evidence>
<dbReference type="PANTHER" id="PTHR34599:SF1">
    <property type="entry name" value="PHOSPHATIDIC ACID PHOSPHATASE TYPE 2_HALOPEROXIDASE DOMAIN-CONTAINING PROTEIN"/>
    <property type="match status" value="1"/>
</dbReference>
<evidence type="ECO:0000313" key="3">
    <source>
        <dbReference type="EMBL" id="RED29209.1"/>
    </source>
</evidence>
<reference evidence="3 6" key="2">
    <citation type="submission" date="2018-07" db="EMBL/GenBank/DDBJ databases">
        <title>Genomic Encyclopedia of Archaeal and Bacterial Type Strains, Phase II (KMG-II): from individual species to whole genera.</title>
        <authorList>
            <person name="Goeker M."/>
        </authorList>
    </citation>
    <scope>NUCLEOTIDE SEQUENCE [LARGE SCALE GENOMIC DNA]</scope>
    <source>
        <strain evidence="3 6">JA575</strain>
    </source>
</reference>
<evidence type="ECO:0000256" key="2">
    <source>
        <dbReference type="SAM" id="SignalP"/>
    </source>
</evidence>
<sequence length="685" mass="76031">MRALRLFPALCLSLTCSTSLLAQNLQPESRQEFRRVFGTSPRPPRPPTAQIQAIEPFRQSLTVPGLQTFVDSKSTPASINSTSLLELLNGPEPRRYFLLWHLIALDLTAIDHRVTIADSPNTYQEQFGPARTARALALIHQAMFEAQNAFDRKYETTLPGPQIVPKPGASVEVALTEAAYQLMTWLYPGLNDQELPDPTRAAMGAAAAQTLPCISPSFSLSRYYRCALDKANSSKEAREEGIHVGRAIAGRIIAERVHDGADRPDPVWRNDFRPRHTPSDTDYNYLQWQRDPVSGLDTALGGYWANVKPFALSSAFQFRPDVDPTRDFFVNPDKTAEKTSIKSYDAVRKWGRDARLNDVSVDPPPDIGLYLAQFWAYDGTANLCAPARLYNQIALAALAHLELKPEDGYNAIDVKSPVELARFFALINMALADSSISAWDAKYHFQYPRPVTYIRAVEEAKATEAAMKPRAPAPTGTGSNDDADRIAPKWLPVGAQVTNAEQPRNITPPFPSYPSGHAVFGGALFGMLRQFVKPEAEFEFRSDEFNGKNRDVFNYVRCDEPRSPNDKTPSLFCGKRKLTLDCAERENADSRIFMGVHWIFDADDGITMGNEIARQVYRKQMSGMTTASPRSGMPTPQLFSASDKKPGSEAKRMRDDLLCPGVALPKGLDAAANFGPLEIKTVRLD</sequence>
<dbReference type="EMBL" id="UFQQ01000019">
    <property type="protein sequence ID" value="SSW92408.1"/>
    <property type="molecule type" value="Genomic_DNA"/>
</dbReference>
<dbReference type="GO" id="GO:0004601">
    <property type="term" value="F:peroxidase activity"/>
    <property type="evidence" value="ECO:0007669"/>
    <property type="project" value="InterPro"/>
</dbReference>
<dbReference type="PANTHER" id="PTHR34599">
    <property type="entry name" value="PEROXIDASE-RELATED"/>
    <property type="match status" value="1"/>
</dbReference>
<feature type="signal peptide" evidence="2">
    <location>
        <begin position="1"/>
        <end position="22"/>
    </location>
</feature>
<dbReference type="Gene3D" id="1.10.606.10">
    <property type="entry name" value="Vanadium-containing Chloroperoxidase, domain 2"/>
    <property type="match status" value="1"/>
</dbReference>
<proteinExistence type="predicted"/>
<gene>
    <name evidence="3" type="ORF">BJ125_11978</name>
    <name evidence="4" type="ORF">SAMN05892882_11978</name>
</gene>
<feature type="region of interest" description="Disordered" evidence="1">
    <location>
        <begin position="623"/>
        <end position="652"/>
    </location>
</feature>
<organism evidence="4 5">
    <name type="scientific">Rhodopseudomonas pentothenatexigens</name>
    <dbReference type="NCBI Taxonomy" id="999699"/>
    <lineage>
        <taxon>Bacteria</taxon>
        <taxon>Pseudomonadati</taxon>
        <taxon>Pseudomonadota</taxon>
        <taxon>Alphaproteobacteria</taxon>
        <taxon>Hyphomicrobiales</taxon>
        <taxon>Nitrobacteraceae</taxon>
        <taxon>Rhodopseudomonas</taxon>
    </lineage>
</organism>
<dbReference type="EMBL" id="QRDT01000019">
    <property type="protein sequence ID" value="RED29209.1"/>
    <property type="molecule type" value="Genomic_DNA"/>
</dbReference>
<keyword evidence="6" id="KW-1185">Reference proteome</keyword>
<dbReference type="AlphaFoldDB" id="A0A336JS83"/>
<dbReference type="Proteomes" id="UP000252631">
    <property type="component" value="Unassembled WGS sequence"/>
</dbReference>
<dbReference type="SUPFAM" id="SSF48317">
    <property type="entry name" value="Acid phosphatase/Vanadium-dependent haloperoxidase"/>
    <property type="match status" value="1"/>
</dbReference>
<dbReference type="RefSeq" id="WP_167443235.1">
    <property type="nucleotide sequence ID" value="NZ_QRDT01000019.1"/>
</dbReference>
<evidence type="ECO:0000256" key="1">
    <source>
        <dbReference type="SAM" id="MobiDB-lite"/>
    </source>
</evidence>